<dbReference type="PIRSF" id="PIRSF010606">
    <property type="entry name" value="Spore_coat_CotJB"/>
    <property type="match status" value="1"/>
</dbReference>
<dbReference type="AlphaFoldDB" id="A0AAW3JRR4"/>
<dbReference type="InterPro" id="IPR016571">
    <property type="entry name" value="Spore_coat_assembly_CotJB"/>
</dbReference>
<dbReference type="Pfam" id="PF12652">
    <property type="entry name" value="CotJB"/>
    <property type="match status" value="1"/>
</dbReference>
<name>A0AAW3JRR4_9FIRM</name>
<sequence>MNREKHNLLAYITQVSFAMDDTVLFLDTHPCDKDALCYYNKLKKERKEAVNEYTQKYGPLSKYDVPDSCYWEWVKDPWPWE</sequence>
<evidence type="ECO:0000313" key="2">
    <source>
        <dbReference type="EMBL" id="KQC85426.1"/>
    </source>
</evidence>
<reference evidence="2 3" key="1">
    <citation type="submission" date="2015-10" db="EMBL/GenBank/DDBJ databases">
        <title>Butyribacter intestini gen. nov., sp. nov., a butyric acid-producing bacterium of the family Lachnospiraceae isolated from the human faeces.</title>
        <authorList>
            <person name="Zou Y."/>
            <person name="Xue W."/>
            <person name="Luo G."/>
            <person name="Lv M."/>
        </authorList>
    </citation>
    <scope>NUCLEOTIDE SEQUENCE [LARGE SCALE GENOMIC DNA]</scope>
    <source>
        <strain evidence="2 3">TF01-11</strain>
    </source>
</reference>
<accession>A0AAW3JRR4</accession>
<dbReference type="InterPro" id="IPR024207">
    <property type="entry name" value="CotJB_dom"/>
</dbReference>
<gene>
    <name evidence="2" type="ORF">APZ18_12145</name>
</gene>
<proteinExistence type="predicted"/>
<dbReference type="Proteomes" id="UP000050833">
    <property type="component" value="Unassembled WGS sequence"/>
</dbReference>
<dbReference type="RefSeq" id="WP_055945293.1">
    <property type="nucleotide sequence ID" value="NZ_JAQDCV010000007.1"/>
</dbReference>
<feature type="domain" description="Protein CotJB" evidence="1">
    <location>
        <begin position="7"/>
        <end position="81"/>
    </location>
</feature>
<protein>
    <recommendedName>
        <fullName evidence="1">Protein CotJB domain-containing protein</fullName>
    </recommendedName>
</protein>
<keyword evidence="3" id="KW-1185">Reference proteome</keyword>
<evidence type="ECO:0000259" key="1">
    <source>
        <dbReference type="Pfam" id="PF12652"/>
    </source>
</evidence>
<comment type="caution">
    <text evidence="2">The sequence shown here is derived from an EMBL/GenBank/DDBJ whole genome shotgun (WGS) entry which is preliminary data.</text>
</comment>
<evidence type="ECO:0000313" key="3">
    <source>
        <dbReference type="Proteomes" id="UP000050833"/>
    </source>
</evidence>
<organism evidence="2 3">
    <name type="scientific">Butyribacter intestini</name>
    <dbReference type="NCBI Taxonomy" id="1703332"/>
    <lineage>
        <taxon>Bacteria</taxon>
        <taxon>Bacillati</taxon>
        <taxon>Bacillota</taxon>
        <taxon>Clostridia</taxon>
        <taxon>Lachnospirales</taxon>
        <taxon>Lachnospiraceae</taxon>
        <taxon>Butyribacter</taxon>
    </lineage>
</organism>
<dbReference type="EMBL" id="LLKB01000005">
    <property type="protein sequence ID" value="KQC85426.1"/>
    <property type="molecule type" value="Genomic_DNA"/>
</dbReference>